<accession>A0A336KE48</accession>
<evidence type="ECO:0000313" key="1">
    <source>
        <dbReference type="EMBL" id="SSX02028.1"/>
    </source>
</evidence>
<gene>
    <name evidence="1" type="primary">CSON006713</name>
</gene>
<reference evidence="2" key="2">
    <citation type="submission" date="2018-07" db="EMBL/GenBank/DDBJ databases">
        <authorList>
            <person name="Quirk P.G."/>
            <person name="Krulwich T.A."/>
        </authorList>
    </citation>
    <scope>NUCLEOTIDE SEQUENCE</scope>
</reference>
<dbReference type="VEuPathDB" id="VectorBase:CSON006713"/>
<name>A0A336KE48_CULSO</name>
<dbReference type="OMA" id="NDEDRCE"/>
<dbReference type="EMBL" id="UFQT01000252">
    <property type="protein sequence ID" value="SSX22405.1"/>
    <property type="molecule type" value="Genomic_DNA"/>
</dbReference>
<sequence length="172" mass="20062">MGSQELKRSKTRNFSIEEDYQLCKSWKIISEDPIHGTDQSRTKFWINVQQHLGERPVDSLRQRFGVISRNVSKFVGIYSSDLRLNQSGKSSVDKFDDAVEMFKKEMKVRSFQFRSCWEVLKDTQKFLPEPRKKSRISDPDGNYAYEDIEFLEENDLASSPSSFNGTRLMGQN</sequence>
<organism evidence="1">
    <name type="scientific">Culicoides sonorensis</name>
    <name type="common">Biting midge</name>
    <dbReference type="NCBI Taxonomy" id="179676"/>
    <lineage>
        <taxon>Eukaryota</taxon>
        <taxon>Metazoa</taxon>
        <taxon>Ecdysozoa</taxon>
        <taxon>Arthropoda</taxon>
        <taxon>Hexapoda</taxon>
        <taxon>Insecta</taxon>
        <taxon>Pterygota</taxon>
        <taxon>Neoptera</taxon>
        <taxon>Endopterygota</taxon>
        <taxon>Diptera</taxon>
        <taxon>Nematocera</taxon>
        <taxon>Chironomoidea</taxon>
        <taxon>Ceratopogonidae</taxon>
        <taxon>Ceratopogoninae</taxon>
        <taxon>Culicoides</taxon>
        <taxon>Monoculicoides</taxon>
    </lineage>
</organism>
<dbReference type="AlphaFoldDB" id="A0A336KE48"/>
<dbReference type="PANTHER" id="PTHR45125">
    <property type="entry name" value="F21J9.4-RELATED"/>
    <property type="match status" value="1"/>
</dbReference>
<dbReference type="PANTHER" id="PTHR45125:SF3">
    <property type="entry name" value="NO-APICAL-MERISTEM-ASSOCIATED CARBOXY-TERMINAL DOMAIN PROTEIN"/>
    <property type="match status" value="1"/>
</dbReference>
<evidence type="ECO:0000313" key="2">
    <source>
        <dbReference type="EMBL" id="SSX22405.1"/>
    </source>
</evidence>
<protein>
    <submittedName>
        <fullName evidence="1">CSON006713 protein</fullName>
    </submittedName>
</protein>
<reference evidence="1" key="1">
    <citation type="submission" date="2018-04" db="EMBL/GenBank/DDBJ databases">
        <authorList>
            <person name="Go L.Y."/>
            <person name="Mitchell J.A."/>
        </authorList>
    </citation>
    <scope>NUCLEOTIDE SEQUENCE</scope>
    <source>
        <tissue evidence="1">Whole organism</tissue>
    </source>
</reference>
<proteinExistence type="predicted"/>
<dbReference type="EMBL" id="UFQS01000252">
    <property type="protein sequence ID" value="SSX02028.1"/>
    <property type="molecule type" value="Genomic_DNA"/>
</dbReference>